<evidence type="ECO:0000256" key="2">
    <source>
        <dbReference type="SAM" id="SignalP"/>
    </source>
</evidence>
<feature type="signal peptide" evidence="2">
    <location>
        <begin position="1"/>
        <end position="22"/>
    </location>
</feature>
<dbReference type="EMBL" id="CAKOAT010394043">
    <property type="protein sequence ID" value="CAH8365702.1"/>
    <property type="molecule type" value="Genomic_DNA"/>
</dbReference>
<organism evidence="4 5">
    <name type="scientific">Eruca vesicaria subsp. sativa</name>
    <name type="common">Garden rocket</name>
    <name type="synonym">Eruca sativa</name>
    <dbReference type="NCBI Taxonomy" id="29727"/>
    <lineage>
        <taxon>Eukaryota</taxon>
        <taxon>Viridiplantae</taxon>
        <taxon>Streptophyta</taxon>
        <taxon>Embryophyta</taxon>
        <taxon>Tracheophyta</taxon>
        <taxon>Spermatophyta</taxon>
        <taxon>Magnoliopsida</taxon>
        <taxon>eudicotyledons</taxon>
        <taxon>Gunneridae</taxon>
        <taxon>Pentapetalae</taxon>
        <taxon>rosids</taxon>
        <taxon>malvids</taxon>
        <taxon>Brassicales</taxon>
        <taxon>Brassicaceae</taxon>
        <taxon>Brassiceae</taxon>
        <taxon>Eruca</taxon>
    </lineage>
</organism>
<evidence type="ECO:0000313" key="5">
    <source>
        <dbReference type="Proteomes" id="UP001642260"/>
    </source>
</evidence>
<keyword evidence="2" id="KW-0732">Signal</keyword>
<gene>
    <name evidence="4" type="ORF">ERUC_LOCUS30434</name>
</gene>
<dbReference type="AlphaFoldDB" id="A0ABC8KZQ3"/>
<dbReference type="InterPro" id="IPR036312">
    <property type="entry name" value="Bifun_inhib/LTP/seed_sf"/>
</dbReference>
<dbReference type="PROSITE" id="PS51257">
    <property type="entry name" value="PROKAR_LIPOPROTEIN"/>
    <property type="match status" value="1"/>
</dbReference>
<evidence type="ECO:0000313" key="4">
    <source>
        <dbReference type="EMBL" id="CAH8365702.1"/>
    </source>
</evidence>
<proteinExistence type="inferred from homology"/>
<evidence type="ECO:0000259" key="3">
    <source>
        <dbReference type="Pfam" id="PF14547"/>
    </source>
</evidence>
<dbReference type="InterPro" id="IPR027923">
    <property type="entry name" value="Hydrophob_seed_dom"/>
</dbReference>
<reference evidence="4 5" key="1">
    <citation type="submission" date="2022-03" db="EMBL/GenBank/DDBJ databases">
        <authorList>
            <person name="Macdonald S."/>
            <person name="Ahmed S."/>
            <person name="Newling K."/>
        </authorList>
    </citation>
    <scope>NUCLEOTIDE SEQUENCE [LARGE SCALE GENOMIC DNA]</scope>
</reference>
<dbReference type="Gene3D" id="1.10.110.10">
    <property type="entry name" value="Plant lipid-transfer and hydrophobic proteins"/>
    <property type="match status" value="1"/>
</dbReference>
<sequence>MASKTIAIILLFNIVLFTTANAACSINIFPLFSACRKELDGLVSGRPVGSPKSSFCCIGIDQIGTTEATTCLCSAFQMDHSIGNISEALGKVFKFCGRPSDIQCVKP</sequence>
<dbReference type="SUPFAM" id="SSF47699">
    <property type="entry name" value="Bifunctional inhibitor/lipid-transfer protein/seed storage 2S albumin"/>
    <property type="match status" value="1"/>
</dbReference>
<feature type="domain" description="Hydrophobic seed protein" evidence="3">
    <location>
        <begin position="32"/>
        <end position="98"/>
    </location>
</feature>
<comment type="caution">
    <text evidence="4">The sequence shown here is derived from an EMBL/GenBank/DDBJ whole genome shotgun (WGS) entry which is preliminary data.</text>
</comment>
<protein>
    <recommendedName>
        <fullName evidence="3">Hydrophobic seed protein domain-containing protein</fullName>
    </recommendedName>
</protein>
<comment type="similarity">
    <text evidence="1">Belongs to the plant LTP family. PEARLI1 subfamily.</text>
</comment>
<dbReference type="Proteomes" id="UP001642260">
    <property type="component" value="Unassembled WGS sequence"/>
</dbReference>
<accession>A0ABC8KZQ3</accession>
<dbReference type="Pfam" id="PF14547">
    <property type="entry name" value="Hydrophob_seed"/>
    <property type="match status" value="1"/>
</dbReference>
<feature type="chain" id="PRO_5044867380" description="Hydrophobic seed protein domain-containing protein" evidence="2">
    <location>
        <begin position="23"/>
        <end position="107"/>
    </location>
</feature>
<keyword evidence="5" id="KW-1185">Reference proteome</keyword>
<name>A0ABC8KZQ3_ERUVS</name>
<evidence type="ECO:0000256" key="1">
    <source>
        <dbReference type="ARBA" id="ARBA00008965"/>
    </source>
</evidence>